<comment type="caution">
    <text evidence="4">The sequence shown here is derived from an EMBL/GenBank/DDBJ whole genome shotgun (WGS) entry which is preliminary data.</text>
</comment>
<reference evidence="4 5" key="1">
    <citation type="submission" date="2024-04" db="EMBL/GenBank/DDBJ databases">
        <title>Tritrichomonas musculus Genome.</title>
        <authorList>
            <person name="Alves-Ferreira E."/>
            <person name="Grigg M."/>
            <person name="Lorenzi H."/>
            <person name="Galac M."/>
        </authorList>
    </citation>
    <scope>NUCLEOTIDE SEQUENCE [LARGE SCALE GENOMIC DNA]</scope>
    <source>
        <strain evidence="4 5">EAF2021</strain>
    </source>
</reference>
<feature type="compositionally biased region" description="Low complexity" evidence="3">
    <location>
        <begin position="185"/>
        <end position="233"/>
    </location>
</feature>
<evidence type="ECO:0000313" key="5">
    <source>
        <dbReference type="Proteomes" id="UP001470230"/>
    </source>
</evidence>
<dbReference type="PANTHER" id="PTHR31334">
    <property type="entry name" value="SMITH-MAGENIS SYNDROME REGION GENE 8 PROTEIN"/>
    <property type="match status" value="1"/>
</dbReference>
<name>A0ABR2GP01_9EUKA</name>
<organism evidence="4 5">
    <name type="scientific">Tritrichomonas musculus</name>
    <dbReference type="NCBI Taxonomy" id="1915356"/>
    <lineage>
        <taxon>Eukaryota</taxon>
        <taxon>Metamonada</taxon>
        <taxon>Parabasalia</taxon>
        <taxon>Tritrichomonadida</taxon>
        <taxon>Tritrichomonadidae</taxon>
        <taxon>Tritrichomonas</taxon>
    </lineage>
</organism>
<dbReference type="PANTHER" id="PTHR31334:SF1">
    <property type="entry name" value="GUANINE NUCLEOTIDE EXCHANGE PROTEIN SMCR8"/>
    <property type="match status" value="1"/>
</dbReference>
<gene>
    <name evidence="4" type="ORF">M9Y10_042276</name>
</gene>
<dbReference type="EMBL" id="JAPFFF010000076">
    <property type="protein sequence ID" value="KAK8835679.1"/>
    <property type="molecule type" value="Genomic_DNA"/>
</dbReference>
<dbReference type="Proteomes" id="UP001470230">
    <property type="component" value="Unassembled WGS sequence"/>
</dbReference>
<proteinExistence type="predicted"/>
<evidence type="ECO:0000313" key="4">
    <source>
        <dbReference type="EMBL" id="KAK8835679.1"/>
    </source>
</evidence>
<evidence type="ECO:0000256" key="2">
    <source>
        <dbReference type="ARBA" id="ARBA00022490"/>
    </source>
</evidence>
<accession>A0ABR2GP01</accession>
<protein>
    <recommendedName>
        <fullName evidence="6">BTB domain-containing protein</fullName>
    </recommendedName>
</protein>
<evidence type="ECO:0000256" key="1">
    <source>
        <dbReference type="ARBA" id="ARBA00004496"/>
    </source>
</evidence>
<evidence type="ECO:0008006" key="6">
    <source>
        <dbReference type="Google" id="ProtNLM"/>
    </source>
</evidence>
<evidence type="ECO:0000256" key="3">
    <source>
        <dbReference type="SAM" id="MobiDB-lite"/>
    </source>
</evidence>
<keyword evidence="2" id="KW-0963">Cytoplasm</keyword>
<keyword evidence="5" id="KW-1185">Reference proteome</keyword>
<feature type="region of interest" description="Disordered" evidence="3">
    <location>
        <begin position="182"/>
        <end position="242"/>
    </location>
</feature>
<comment type="subcellular location">
    <subcellularLocation>
        <location evidence="1">Cytoplasm</location>
    </subcellularLocation>
</comment>
<sequence length="332" mass="38838">MEIQHTLILNGRRFLLSLGYERSAELFTQLNREIGIKFMRNEDYVVESQVTDEVFQSFLNYLQNSQEPEINANNAFEFYLLSNEFGVLKNHFTEDSDREVIRGAKIDCLLASYDNNHQKRGNWDRSSYELYIAKDLDYYISNLSEKLYQVPINSLYNIFYHAERVLNDHKKAYKFIAAKLEGNENNNDNNNNNNNNNDNNNNDNNNNDNNNNDNNNNDNNNNDNNNNDNNNNDNIDDNQNKNPDFAVLLESLDASKLDDNINKKLVQDREKNFGFSPKASENFVYKLDTMKKCITGVSKIAFEKENIDVINFLLEQPCFDINEIFIFNHFFV</sequence>